<dbReference type="OrthoDB" id="9803907at2"/>
<evidence type="ECO:0000256" key="1">
    <source>
        <dbReference type="ARBA" id="ARBA00022598"/>
    </source>
</evidence>
<dbReference type="RefSeq" id="WP_039632492.1">
    <property type="nucleotide sequence ID" value="NZ_AYSO01000015.1"/>
</dbReference>
<dbReference type="EMBL" id="AYSO01000015">
    <property type="protein sequence ID" value="KIE47114.1"/>
    <property type="molecule type" value="Genomic_DNA"/>
</dbReference>
<dbReference type="Gene3D" id="3.30.470.20">
    <property type="entry name" value="ATP-grasp fold, B domain"/>
    <property type="match status" value="1"/>
</dbReference>
<dbReference type="PROSITE" id="PS50975">
    <property type="entry name" value="ATP_GRASP"/>
    <property type="match status" value="1"/>
</dbReference>
<evidence type="ECO:0000256" key="4">
    <source>
        <dbReference type="PROSITE-ProRule" id="PRU00409"/>
    </source>
</evidence>
<gene>
    <name evidence="6" type="ORF">U732_1473</name>
</gene>
<dbReference type="InterPro" id="IPR013815">
    <property type="entry name" value="ATP_grasp_subdomain_1"/>
</dbReference>
<proteinExistence type="predicted"/>
<keyword evidence="3 4" id="KW-0067">ATP-binding</keyword>
<dbReference type="Gene3D" id="3.30.1490.20">
    <property type="entry name" value="ATP-grasp fold, A domain"/>
    <property type="match status" value="1"/>
</dbReference>
<dbReference type="InterPro" id="IPR011761">
    <property type="entry name" value="ATP-grasp"/>
</dbReference>
<dbReference type="SUPFAM" id="SSF56059">
    <property type="entry name" value="Glutathione synthetase ATP-binding domain-like"/>
    <property type="match status" value="1"/>
</dbReference>
<dbReference type="STRING" id="29341.RSJ17_12860"/>
<dbReference type="Proteomes" id="UP000031366">
    <property type="component" value="Unassembled WGS sequence"/>
</dbReference>
<protein>
    <submittedName>
        <fullName evidence="6">Prokaryotic glutathione synthetase, ATP-grasp domain protein</fullName>
    </submittedName>
</protein>
<keyword evidence="2 4" id="KW-0547">Nucleotide-binding</keyword>
<comment type="caution">
    <text evidence="6">The sequence shown here is derived from an EMBL/GenBank/DDBJ whole genome shotgun (WGS) entry which is preliminary data.</text>
</comment>
<reference evidence="6 7" key="1">
    <citation type="journal article" date="2015" name="Infect. Genet. Evol.">
        <title>Genomic sequences of six botulinum neurotoxin-producing strains representing three clostridial species illustrate the mobility and diversity of botulinum neurotoxin genes.</title>
        <authorList>
            <person name="Smith T.J."/>
            <person name="Hill K.K."/>
            <person name="Xie G."/>
            <person name="Foley B.T."/>
            <person name="Williamson C.H."/>
            <person name="Foster J.T."/>
            <person name="Johnson S.L."/>
            <person name="Chertkov O."/>
            <person name="Teshima H."/>
            <person name="Gibbons H.S."/>
            <person name="Johnsky L.A."/>
            <person name="Karavis M.A."/>
            <person name="Smith L.A."/>
        </authorList>
    </citation>
    <scope>NUCLEOTIDE SEQUENCE [LARGE SCALE GENOMIC DNA]</scope>
    <source>
        <strain evidence="6 7">CDC 2741</strain>
    </source>
</reference>
<evidence type="ECO:0000259" key="5">
    <source>
        <dbReference type="PROSITE" id="PS50975"/>
    </source>
</evidence>
<organism evidence="6 7">
    <name type="scientific">Clostridium argentinense CDC 2741</name>
    <dbReference type="NCBI Taxonomy" id="1418104"/>
    <lineage>
        <taxon>Bacteria</taxon>
        <taxon>Bacillati</taxon>
        <taxon>Bacillota</taxon>
        <taxon>Clostridia</taxon>
        <taxon>Eubacteriales</taxon>
        <taxon>Clostridiaceae</taxon>
        <taxon>Clostridium</taxon>
    </lineage>
</organism>
<dbReference type="InterPro" id="IPR052032">
    <property type="entry name" value="ATP-dep_AA_Ligase"/>
</dbReference>
<dbReference type="Gene3D" id="3.40.50.20">
    <property type="match status" value="1"/>
</dbReference>
<keyword evidence="1" id="KW-0436">Ligase</keyword>
<dbReference type="NCBIfam" id="NF009403">
    <property type="entry name" value="PRK12767.1-2"/>
    <property type="match status" value="1"/>
</dbReference>
<keyword evidence="7" id="KW-1185">Reference proteome</keyword>
<dbReference type="GO" id="GO:0016874">
    <property type="term" value="F:ligase activity"/>
    <property type="evidence" value="ECO:0007669"/>
    <property type="project" value="UniProtKB-KW"/>
</dbReference>
<dbReference type="InterPro" id="IPR048764">
    <property type="entry name" value="PylC_N"/>
</dbReference>
<dbReference type="Pfam" id="PF02655">
    <property type="entry name" value="ATP-grasp_3"/>
    <property type="match status" value="1"/>
</dbReference>
<accession>A0A0C1U2N2</accession>
<evidence type="ECO:0000256" key="3">
    <source>
        <dbReference type="ARBA" id="ARBA00022840"/>
    </source>
</evidence>
<evidence type="ECO:0000256" key="2">
    <source>
        <dbReference type="ARBA" id="ARBA00022741"/>
    </source>
</evidence>
<name>A0A0C1U2N2_9CLOT</name>
<dbReference type="FunFam" id="3.30.470.20:FF:000131">
    <property type="entry name" value="ATP domain protein"/>
    <property type="match status" value="1"/>
</dbReference>
<sequence length="323" mass="37318">MKVLITAIGRRVELIEELKRHFFVIGADLNSNIVAINYVDKFYNVPSYKDENYINILIEICKKEKVDMIIPLFESEFLTLCNHREKFLDVGTTLLLSNKSVVHICNNKLKTYNFFKNNNIDTPITYSKDEIENAIKNNKYIKYPLIIKPLEGMGSKNVFKINNEKELNFFKDYVEKPVIQEFIDGTEYTIDALCDTKGNIISIVPRERIEVRGGEVSKTRTVKSKKIIEKTIELIFKMIKNCKDNICFSVAGPLTIQCIVTPKDEIKFIEVNPRFGGGVPISFKAGVDYGYYFKKMILDEEVSSIVGNFKEITMLRYDKSIYK</sequence>
<feature type="domain" description="ATP-grasp" evidence="5">
    <location>
        <begin position="112"/>
        <end position="298"/>
    </location>
</feature>
<dbReference type="Pfam" id="PF21360">
    <property type="entry name" value="PylC-like_N"/>
    <property type="match status" value="1"/>
</dbReference>
<dbReference type="GO" id="GO:0005524">
    <property type="term" value="F:ATP binding"/>
    <property type="evidence" value="ECO:0007669"/>
    <property type="project" value="UniProtKB-UniRule"/>
</dbReference>
<dbReference type="PANTHER" id="PTHR43585">
    <property type="entry name" value="FUMIPYRROLE BIOSYNTHESIS PROTEIN C"/>
    <property type="match status" value="1"/>
</dbReference>
<dbReference type="PANTHER" id="PTHR43585:SF2">
    <property type="entry name" value="ATP-GRASP ENZYME FSQD"/>
    <property type="match status" value="1"/>
</dbReference>
<dbReference type="GO" id="GO:0046872">
    <property type="term" value="F:metal ion binding"/>
    <property type="evidence" value="ECO:0007669"/>
    <property type="project" value="InterPro"/>
</dbReference>
<evidence type="ECO:0000313" key="7">
    <source>
        <dbReference type="Proteomes" id="UP000031366"/>
    </source>
</evidence>
<dbReference type="AlphaFoldDB" id="A0A0C1U2N2"/>
<evidence type="ECO:0000313" key="6">
    <source>
        <dbReference type="EMBL" id="KIE47114.1"/>
    </source>
</evidence>
<dbReference type="InterPro" id="IPR003806">
    <property type="entry name" value="ATP-grasp_PylC-type"/>
</dbReference>